<dbReference type="EMBL" id="WHYR01000020">
    <property type="protein sequence ID" value="MQL52323.1"/>
    <property type="molecule type" value="Genomic_DNA"/>
</dbReference>
<dbReference type="GO" id="GO:0016787">
    <property type="term" value="F:hydrolase activity"/>
    <property type="evidence" value="ECO:0007669"/>
    <property type="project" value="UniProtKB-UniRule"/>
</dbReference>
<dbReference type="InterPro" id="IPR002641">
    <property type="entry name" value="PNPLA_dom"/>
</dbReference>
<dbReference type="PANTHER" id="PTHR14226">
    <property type="entry name" value="NEUROPATHY TARGET ESTERASE/SWISS CHEESE D.MELANOGASTER"/>
    <property type="match status" value="1"/>
</dbReference>
<comment type="caution">
    <text evidence="6">The sequence shown here is derived from an EMBL/GenBank/DDBJ whole genome shotgun (WGS) entry which is preliminary data.</text>
</comment>
<dbReference type="Gene3D" id="3.40.1090.10">
    <property type="entry name" value="Cytosolic phospholipase A2 catalytic domain"/>
    <property type="match status" value="2"/>
</dbReference>
<name>A0A6N7IRY5_9FIRM</name>
<feature type="active site" description="Proton acceptor" evidence="4">
    <location>
        <position position="195"/>
    </location>
</feature>
<dbReference type="GO" id="GO:0016042">
    <property type="term" value="P:lipid catabolic process"/>
    <property type="evidence" value="ECO:0007669"/>
    <property type="project" value="UniProtKB-UniRule"/>
</dbReference>
<accession>A0A6N7IRY5</accession>
<feature type="short sequence motif" description="GXSXG" evidence="4">
    <location>
        <begin position="40"/>
        <end position="44"/>
    </location>
</feature>
<evidence type="ECO:0000256" key="4">
    <source>
        <dbReference type="PROSITE-ProRule" id="PRU01161"/>
    </source>
</evidence>
<evidence type="ECO:0000313" key="7">
    <source>
        <dbReference type="Proteomes" id="UP000441717"/>
    </source>
</evidence>
<organism evidence="6 7">
    <name type="scientific">Desulfofundulus thermobenzoicus</name>
    <dbReference type="NCBI Taxonomy" id="29376"/>
    <lineage>
        <taxon>Bacteria</taxon>
        <taxon>Bacillati</taxon>
        <taxon>Bacillota</taxon>
        <taxon>Clostridia</taxon>
        <taxon>Eubacteriales</taxon>
        <taxon>Peptococcaceae</taxon>
        <taxon>Desulfofundulus</taxon>
    </lineage>
</organism>
<comment type="caution">
    <text evidence="4">Lacks conserved residue(s) required for the propagation of feature annotation.</text>
</comment>
<protein>
    <submittedName>
        <fullName evidence="6">Patatin-like phospholipase family protein</fullName>
    </submittedName>
</protein>
<dbReference type="OrthoDB" id="9770965at2"/>
<evidence type="ECO:0000256" key="3">
    <source>
        <dbReference type="ARBA" id="ARBA00023098"/>
    </source>
</evidence>
<evidence type="ECO:0000259" key="5">
    <source>
        <dbReference type="PROSITE" id="PS51635"/>
    </source>
</evidence>
<dbReference type="SUPFAM" id="SSF52151">
    <property type="entry name" value="FabD/lysophospholipase-like"/>
    <property type="match status" value="1"/>
</dbReference>
<evidence type="ECO:0000256" key="2">
    <source>
        <dbReference type="ARBA" id="ARBA00022963"/>
    </source>
</evidence>
<dbReference type="RefSeq" id="WP_152946316.1">
    <property type="nucleotide sequence ID" value="NZ_WHYR01000020.1"/>
</dbReference>
<evidence type="ECO:0000313" key="6">
    <source>
        <dbReference type="EMBL" id="MQL52323.1"/>
    </source>
</evidence>
<keyword evidence="7" id="KW-1185">Reference proteome</keyword>
<dbReference type="InterPro" id="IPR016035">
    <property type="entry name" value="Acyl_Trfase/lysoPLipase"/>
</dbReference>
<dbReference type="AlphaFoldDB" id="A0A6N7IRY5"/>
<proteinExistence type="predicted"/>
<keyword evidence="2 4" id="KW-0442">Lipid degradation</keyword>
<gene>
    <name evidence="6" type="ORF">GFC01_08570</name>
</gene>
<keyword evidence="1 4" id="KW-0378">Hydrolase</keyword>
<feature type="domain" description="PNPLA" evidence="5">
    <location>
        <begin position="9"/>
        <end position="208"/>
    </location>
</feature>
<dbReference type="PROSITE" id="PS51635">
    <property type="entry name" value="PNPLA"/>
    <property type="match status" value="1"/>
</dbReference>
<reference evidence="6 7" key="1">
    <citation type="submission" date="2019-10" db="EMBL/GenBank/DDBJ databases">
        <title>Comparative genomics of sulfur disproportionating microorganisms.</title>
        <authorList>
            <person name="Ward L.M."/>
            <person name="Bertran E."/>
            <person name="Johnston D."/>
        </authorList>
    </citation>
    <scope>NUCLEOTIDE SEQUENCE [LARGE SCALE GENOMIC DNA]</scope>
    <source>
        <strain evidence="6 7">DSM 14055</strain>
    </source>
</reference>
<feature type="short sequence motif" description="DGA/G" evidence="4">
    <location>
        <begin position="195"/>
        <end position="197"/>
    </location>
</feature>
<dbReference type="PANTHER" id="PTHR14226:SF29">
    <property type="entry name" value="NEUROPATHY TARGET ESTERASE SWS"/>
    <property type="match status" value="1"/>
</dbReference>
<dbReference type="InterPro" id="IPR050301">
    <property type="entry name" value="NTE"/>
</dbReference>
<dbReference type="Pfam" id="PF01734">
    <property type="entry name" value="Patatin"/>
    <property type="match status" value="1"/>
</dbReference>
<dbReference type="Proteomes" id="UP000441717">
    <property type="component" value="Unassembled WGS sequence"/>
</dbReference>
<evidence type="ECO:0000256" key="1">
    <source>
        <dbReference type="ARBA" id="ARBA00022801"/>
    </source>
</evidence>
<feature type="active site" description="Nucleophile" evidence="4">
    <location>
        <position position="42"/>
    </location>
</feature>
<keyword evidence="3 4" id="KW-0443">Lipid metabolism</keyword>
<sequence length="298" mass="32301">MGSGVRLGLALGGGFLRGVAHIGVLKVLAAEGIQPQMVAGTSAGSIVAALYCGGWGIREMEQLALSLRPHDIYDFGPMFFNLGAMAVKVLADAFHLPFPFPSPLGLMSGYKLESWISRLLGRKTFRQLARQLAITAVDIHRGHRIVFVSEVVQHRPPSGDIYFIAGLPVAPAVRASCAVPGLFEPRYIGGRLLVDGGLRENVPVEVLHLLGADVVVAVDLGYEGEEYKPVENMVQLLSQSLDIISTEVTRLKLAEYAHVVIRPVLTGVTPWDFSRVAYCITRGEEAARQALPEIKRLL</sequence>